<feature type="region of interest" description="Disordered" evidence="1">
    <location>
        <begin position="814"/>
        <end position="901"/>
    </location>
</feature>
<name>A0A2V2WG84_TRYCR</name>
<feature type="compositionally biased region" description="Polar residues" evidence="1">
    <location>
        <begin position="853"/>
        <end position="869"/>
    </location>
</feature>
<dbReference type="VEuPathDB" id="TriTrypDB:TcCLB.510901.170"/>
<dbReference type="Proteomes" id="UP000246078">
    <property type="component" value="Unassembled WGS sequence"/>
</dbReference>
<dbReference type="VEuPathDB" id="TriTrypDB:C3747_100g65"/>
<feature type="region of interest" description="Disordered" evidence="1">
    <location>
        <begin position="1060"/>
        <end position="1092"/>
    </location>
</feature>
<dbReference type="VEuPathDB" id="TriTrypDB:BCY84_15823"/>
<dbReference type="EMBL" id="PRFC01000100">
    <property type="protein sequence ID" value="PWV07571.1"/>
    <property type="molecule type" value="Genomic_DNA"/>
</dbReference>
<dbReference type="VEuPathDB" id="TriTrypDB:C4B63_6g426"/>
<feature type="region of interest" description="Disordered" evidence="1">
    <location>
        <begin position="1199"/>
        <end position="1225"/>
    </location>
</feature>
<evidence type="ECO:0000313" key="2">
    <source>
        <dbReference type="EMBL" id="PWV07571.1"/>
    </source>
</evidence>
<reference evidence="2 3" key="1">
    <citation type="journal article" date="2018" name="Microb. Genom.">
        <title>Expanding an expanded genome: long-read sequencing of Trypanosoma cruzi.</title>
        <authorList>
            <person name="Berna L."/>
            <person name="Rodriguez M."/>
            <person name="Chiribao M.L."/>
            <person name="Parodi-Talice A."/>
            <person name="Pita S."/>
            <person name="Rijo G."/>
            <person name="Alvarez-Valin F."/>
            <person name="Robello C."/>
        </authorList>
    </citation>
    <scope>NUCLEOTIDE SEQUENCE [LARGE SCALE GENOMIC DNA]</scope>
    <source>
        <strain evidence="2 3">TCC</strain>
    </source>
</reference>
<feature type="region of interest" description="Disordered" evidence="1">
    <location>
        <begin position="622"/>
        <end position="643"/>
    </location>
</feature>
<gene>
    <name evidence="2" type="ORF">C3747_100g65</name>
</gene>
<feature type="region of interest" description="Disordered" evidence="1">
    <location>
        <begin position="1"/>
        <end position="54"/>
    </location>
</feature>
<protein>
    <submittedName>
        <fullName evidence="2">Uncharacterized protein</fullName>
    </submittedName>
</protein>
<organism evidence="2 3">
    <name type="scientific">Trypanosoma cruzi</name>
    <dbReference type="NCBI Taxonomy" id="5693"/>
    <lineage>
        <taxon>Eukaryota</taxon>
        <taxon>Discoba</taxon>
        <taxon>Euglenozoa</taxon>
        <taxon>Kinetoplastea</taxon>
        <taxon>Metakinetoplastina</taxon>
        <taxon>Trypanosomatida</taxon>
        <taxon>Trypanosomatidae</taxon>
        <taxon>Trypanosoma</taxon>
        <taxon>Schizotrypanum</taxon>
    </lineage>
</organism>
<feature type="compositionally biased region" description="Polar residues" evidence="1">
    <location>
        <begin position="1200"/>
        <end position="1212"/>
    </location>
</feature>
<feature type="compositionally biased region" description="Basic and acidic residues" evidence="1">
    <location>
        <begin position="981"/>
        <end position="1003"/>
    </location>
</feature>
<sequence length="1885" mass="209152">MSASSESLAVNSTQTTPSRLLQRGMRRREVSVSILSSGIDPTPSQQGSGGKPESYANTVTIPLFMTQSNEDLLFLPVCSRNKRVLSQATTRSSSASSYTESPFQRQLNSVRMKLGLAEAIVQNASITAKVPMAPEKRRRQMLQLEVAKLILFVARQHNIREELQQVAGNSLDVSDEIMYHRRSIESNISFLAREPPPDLSLKELKRATFEMEKHLEKMKDKKSNAPSVSAHGATSNLSEFLWLIESIELETLDPQDVYLGEEAASFIAPSTSANTSTPLEALQRQHELPQKKRPELFPPLLHSTPSLQNEGESFSTLLRSPGLYLLEYPPHLSTDKTTTKAENETEEEELVGFSVDVESPGCRAVEAAGLKLLQFMYDAVDAKDKGLKLTNGSEEEIAAMFRAERTMQYGNEITRSLNTDEADAAEPNECLLGSDGTMRNFDATRQTQSARNRATGTLSNAQEEELSNQSKTSSMSALGEDSFFFSGHPAGFEPSLVNSWIRPVQSTVEVHPLRTGIIDILKRLYGDFNYKHYFEHCKPPKADKVPKTKEDYYQELERRVARRKSEKQQRIVSDQNEEDSMLLRWKGRSSSSKSLTVGKRDSNIKIQEEITDDQLESMATGTAETPPLETPSVVTAPPTETTVDTHGEGIVLVVELEEGIHFLLKGRRDERAGQQSASGSMNSLKKGKDLTKGGSIENKKAVSERGNAAQSESLEPDFDSYTLYAVNQSDMPRQATVETNRTKLKNLRLKALLKYFGKKRNAIAVDLPPRGTQLVLVMKPIKKGRKVVFDEALKFYEGPPNEEAPKTTYAIAKQSPPQVQSTTTPPRSAPLAEPKVLRDSGGTGAEAQAKGESVSQAEYSENKTSTKAGKTSLEVADATEPSVHGNEEEDQGKAAALSGARVPSMQTFKPLLLRNTGGYTEDFSSEAYSFDGSSLSGNDVSAKGVNDWGVSVLPLGEDLEDQQEEGWRQKGDMGVPRKRPKESDNKAARTRFMGEKGTKRGSETRIGSSKGSQFEADRASGEATRVHQWGVPLTNDDDEAFENNCVVLSVLQASEWQSGSKVPRRSLGSKSAVHSVEGGEPKEMNVKDGGMDDATGKATEGGILMESSLRTTSERYPSARFRATSIDTKEEDIVTAALYPAGDGDALKTEEIVSSFLQRIAEAEQLNLEEQIDNEDISYPKGGEETPLPAGSAALWRRQLVSQSQQDPHSIGSQEESKQLLSSLTPGVETEFPLGSDREICKVQGSTSLAALRAESEEHEKGSTLRASSSHMFSSEQLTANATVVQRPSVTLEGGSSAQRMKIYGLPQSSVTMNESVTPVHLDENYTSTSYPQQPSVAAKVDGGEIGDDVSTPVETTSGLGTTSRTADKRSVSIEPLQGNRYASPTMERPAFNLDLLLKSVKKAEKKEAPLPGLSTRIVKDEYALPEQVMPASPSRQHAYAEARPDGRFAIFAPEEMNVKGAAHTSDRMDKKKMSTRLSGVVENAAVFAEEIRTTFHAFARQATSQWRQTFARSEIHGKATVGRNVSVDVMRHATLPALSMVYSPETAQDVEDMEAAEEEAKALFLQDPARYDCVIDELTKRAIARVYEEEEREKERRDSAAHGTAGRKLKEGLIVVPGRMQNRSVAFRQFSVVGSQMGGSQAMNISSTGSMVQLNGDPVHFTHGGSFLKGRHPSLLLGKSHRDKVRHDTKSELDQLLDEQRRAKKIVAYILMEMRRMWRRRCLESNLALRSAVDRFIKRSVLFSWHFERRRVLNLHKLIHLLDRKTGRVGGWLPFYMKDRVMEDRFVWEPAPLHLSRPLRVVHRAMCLARQQRMFPIRLVRQQAFRRKNSQHILYGYKRTIMEPFRSPAVRLRHGRRSRYAAPFQNPTMRFSPQVEWMDGTPKK</sequence>
<dbReference type="VEuPathDB" id="TriTrypDB:ECC02_006295"/>
<dbReference type="VEuPathDB" id="TriTrypDB:C4B63_6g425"/>
<dbReference type="VEuPathDB" id="TriTrypDB:TCSYLVIO_002609"/>
<dbReference type="VEuPathDB" id="TriTrypDB:C4B63_6g428"/>
<feature type="compositionally biased region" description="Polar residues" evidence="1">
    <location>
        <begin position="1"/>
        <end position="19"/>
    </location>
</feature>
<feature type="compositionally biased region" description="Polar residues" evidence="1">
    <location>
        <begin position="1353"/>
        <end position="1365"/>
    </location>
</feature>
<feature type="region of interest" description="Disordered" evidence="1">
    <location>
        <begin position="446"/>
        <end position="473"/>
    </location>
</feature>
<feature type="compositionally biased region" description="Low complexity" evidence="1">
    <location>
        <begin position="814"/>
        <end position="826"/>
    </location>
</feature>
<feature type="region of interest" description="Disordered" evidence="1">
    <location>
        <begin position="559"/>
        <end position="585"/>
    </location>
</feature>
<feature type="region of interest" description="Disordered" evidence="1">
    <location>
        <begin position="1345"/>
        <end position="1369"/>
    </location>
</feature>
<evidence type="ECO:0000256" key="1">
    <source>
        <dbReference type="SAM" id="MobiDB-lite"/>
    </source>
</evidence>
<dbReference type="VEuPathDB" id="TriTrypDB:TCDM_07104"/>
<comment type="caution">
    <text evidence="2">The sequence shown here is derived from an EMBL/GenBank/DDBJ whole genome shotgun (WGS) entry which is preliminary data.</text>
</comment>
<feature type="compositionally biased region" description="Polar residues" evidence="1">
    <location>
        <begin position="673"/>
        <end position="683"/>
    </location>
</feature>
<dbReference type="VEuPathDB" id="TriTrypDB:TcG_04769"/>
<accession>A0A2V2WG84</accession>
<dbReference type="VEuPathDB" id="TriTrypDB:TcCL_NonESM02728"/>
<dbReference type="VEuPathDB" id="TriTrypDB:TCDM_07102"/>
<evidence type="ECO:0000313" key="3">
    <source>
        <dbReference type="Proteomes" id="UP000246078"/>
    </source>
</evidence>
<feature type="compositionally biased region" description="Basic and acidic residues" evidence="1">
    <location>
        <begin position="1077"/>
        <end position="1090"/>
    </location>
</feature>
<dbReference type="VEuPathDB" id="TriTrypDB:TcYC6_0012680"/>
<feature type="region of interest" description="Disordered" evidence="1">
    <location>
        <begin position="960"/>
        <end position="1021"/>
    </location>
</feature>
<feature type="region of interest" description="Disordered" evidence="1">
    <location>
        <begin position="667"/>
        <end position="714"/>
    </location>
</feature>
<proteinExistence type="predicted"/>
<dbReference type="VEuPathDB" id="TriTrypDB:TcBrA4_0078460"/>
<feature type="compositionally biased region" description="Basic and acidic residues" evidence="1">
    <location>
        <begin position="686"/>
        <end position="703"/>
    </location>
</feature>
<dbReference type="VEuPathDB" id="TriTrypDB:Tc_MARK_1344"/>
<dbReference type="VEuPathDB" id="TriTrypDB:TCDM_07103"/>